<dbReference type="Proteomes" id="UP001165186">
    <property type="component" value="Unassembled WGS sequence"/>
</dbReference>
<accession>A0ACB5SP81</accession>
<keyword evidence="2" id="KW-1185">Reference proteome</keyword>
<dbReference type="EMBL" id="BSXG01000162">
    <property type="protein sequence ID" value="GME50197.1"/>
    <property type="molecule type" value="Genomic_DNA"/>
</dbReference>
<comment type="caution">
    <text evidence="1">The sequence shown here is derived from an EMBL/GenBank/DDBJ whole genome shotgun (WGS) entry which is preliminary data.</text>
</comment>
<protein>
    <submittedName>
        <fullName evidence="1">Uncharacterized protein LTHEOB_7601</fullName>
    </submittedName>
</protein>
<gene>
    <name evidence="1" type="primary">g6968</name>
    <name evidence="1" type="ORF">NpPPO83_00006968</name>
</gene>
<reference evidence="1" key="1">
    <citation type="submission" date="2024-09" db="EMBL/GenBank/DDBJ databases">
        <title>Draft Genome Sequences of Neofusicoccum parvum.</title>
        <authorList>
            <person name="Ashida A."/>
            <person name="Camagna M."/>
            <person name="Tanaka A."/>
            <person name="Takemoto D."/>
        </authorList>
    </citation>
    <scope>NUCLEOTIDE SEQUENCE</scope>
    <source>
        <strain evidence="1">PPO83</strain>
    </source>
</reference>
<organism evidence="1 2">
    <name type="scientific">Neofusicoccum parvum</name>
    <dbReference type="NCBI Taxonomy" id="310453"/>
    <lineage>
        <taxon>Eukaryota</taxon>
        <taxon>Fungi</taxon>
        <taxon>Dikarya</taxon>
        <taxon>Ascomycota</taxon>
        <taxon>Pezizomycotina</taxon>
        <taxon>Dothideomycetes</taxon>
        <taxon>Dothideomycetes incertae sedis</taxon>
        <taxon>Botryosphaeriales</taxon>
        <taxon>Botryosphaeriaceae</taxon>
        <taxon>Neofusicoccum</taxon>
    </lineage>
</organism>
<sequence>MPSLPTTTFSTNTIRVIPGGDGAAAATTTRAAALALARDHVAVVQLNPLLARYERLSSGPAGVGSASEGGDGGGGDDYDGLTRETYLITETMSYVPGTHLLDRELSFELDVVDTAAGLRTVARAPMGFVSEQEWVVREAGEGGRCVVEERVTATCPWGLRWFVEGTMRKSHETILGRFVEKVAAEVKQKGRE</sequence>
<proteinExistence type="predicted"/>
<name>A0ACB5SP81_9PEZI</name>
<evidence type="ECO:0000313" key="1">
    <source>
        <dbReference type="EMBL" id="GME50197.1"/>
    </source>
</evidence>
<evidence type="ECO:0000313" key="2">
    <source>
        <dbReference type="Proteomes" id="UP001165186"/>
    </source>
</evidence>